<sequence>MLGLIGPLLGAIIGGRNSGGQGADPIKMQEEFQKKLAMDNAITNINKLRSDSEAAKAAGIMDSANKQINAMTTAGKALQF</sequence>
<proteinExistence type="predicted"/>
<gene>
    <name evidence="1" type="ORF">SAMN04489800_0022</name>
</gene>
<dbReference type="EMBL" id="FNUD01000002">
    <property type="protein sequence ID" value="SEE13739.1"/>
    <property type="molecule type" value="Genomic_DNA"/>
</dbReference>
<comment type="caution">
    <text evidence="1">The sequence shown here is derived from an EMBL/GenBank/DDBJ whole genome shotgun (WGS) entry which is preliminary data.</text>
</comment>
<organism evidence="1 2">
    <name type="scientific">Pseudomonas deceptionensis</name>
    <dbReference type="NCBI Taxonomy" id="882211"/>
    <lineage>
        <taxon>Bacteria</taxon>
        <taxon>Pseudomonadati</taxon>
        <taxon>Pseudomonadota</taxon>
        <taxon>Gammaproteobacteria</taxon>
        <taxon>Pseudomonadales</taxon>
        <taxon>Pseudomonadaceae</taxon>
        <taxon>Pseudomonas</taxon>
    </lineage>
</organism>
<keyword evidence="2" id="KW-1185">Reference proteome</keyword>
<evidence type="ECO:0000313" key="2">
    <source>
        <dbReference type="Proteomes" id="UP000183613"/>
    </source>
</evidence>
<evidence type="ECO:0000313" key="1">
    <source>
        <dbReference type="EMBL" id="SEE13739.1"/>
    </source>
</evidence>
<dbReference type="RefSeq" id="WP_048360133.1">
    <property type="nucleotide sequence ID" value="NZ_FNUD01000002.1"/>
</dbReference>
<dbReference type="AlphaFoldDB" id="A0A0J6G6E9"/>
<name>A0A0J6G6E9_PSEDM</name>
<accession>A0A0J6G6E9</accession>
<reference evidence="1" key="1">
    <citation type="submission" date="2016-10" db="EMBL/GenBank/DDBJ databases">
        <authorList>
            <person name="Varghese N."/>
            <person name="Submissions S."/>
        </authorList>
    </citation>
    <scope>NUCLEOTIDE SEQUENCE [LARGE SCALE GENOMIC DNA]</scope>
    <source>
        <strain evidence="1">LMG 25555</strain>
    </source>
</reference>
<dbReference type="PATRIC" id="fig|882211.3.peg.2401"/>
<dbReference type="OrthoDB" id="9993860at2"/>
<evidence type="ECO:0008006" key="3">
    <source>
        <dbReference type="Google" id="ProtNLM"/>
    </source>
</evidence>
<dbReference type="Proteomes" id="UP000183613">
    <property type="component" value="Unassembled WGS sequence"/>
</dbReference>
<protein>
    <recommendedName>
        <fullName evidence="3">HrpA pilus formation protein</fullName>
    </recommendedName>
</protein>